<evidence type="ECO:0000313" key="2">
    <source>
        <dbReference type="EMBL" id="KQL19918.1"/>
    </source>
</evidence>
<accession>A0A0Q3QQB6</accession>
<feature type="transmembrane region" description="Helical" evidence="1">
    <location>
        <begin position="36"/>
        <end position="59"/>
    </location>
</feature>
<dbReference type="EMBL" id="LJIX01000006">
    <property type="protein sequence ID" value="KQL19918.1"/>
    <property type="molecule type" value="Genomic_DNA"/>
</dbReference>
<protein>
    <submittedName>
        <fullName evidence="2">Uncharacterized protein</fullName>
    </submittedName>
</protein>
<name>A0A0Q3QQB6_9BACI</name>
<dbReference type="STRING" id="1637975.AN957_16000"/>
<evidence type="ECO:0000313" key="3">
    <source>
        <dbReference type="Proteomes" id="UP000050996"/>
    </source>
</evidence>
<comment type="caution">
    <text evidence="2">The sequence shown here is derived from an EMBL/GenBank/DDBJ whole genome shotgun (WGS) entry which is preliminary data.</text>
</comment>
<keyword evidence="3" id="KW-1185">Reference proteome</keyword>
<dbReference type="RefSeq" id="WP_053476456.1">
    <property type="nucleotide sequence ID" value="NZ_CP041305.1"/>
</dbReference>
<dbReference type="Proteomes" id="UP000050996">
    <property type="component" value="Unassembled WGS sequence"/>
</dbReference>
<keyword evidence="1" id="KW-1133">Transmembrane helix</keyword>
<sequence length="66" mass="7390">MSKYISIFFLSVMIGVILFMILGAVFMGGGDPAEEVVYIFGTITVILLSFIISQLFYLIDTINKKF</sequence>
<dbReference type="PATRIC" id="fig|1637975.4.peg.3103"/>
<feature type="transmembrane region" description="Helical" evidence="1">
    <location>
        <begin position="7"/>
        <end position="30"/>
    </location>
</feature>
<proteinExistence type="predicted"/>
<dbReference type="AlphaFoldDB" id="A0A0Q3QQB6"/>
<keyword evidence="1" id="KW-0812">Transmembrane</keyword>
<gene>
    <name evidence="2" type="ORF">AN957_16000</name>
</gene>
<evidence type="ECO:0000256" key="1">
    <source>
        <dbReference type="SAM" id="Phobius"/>
    </source>
</evidence>
<reference evidence="2 3" key="1">
    <citation type="submission" date="2015-09" db="EMBL/GenBank/DDBJ databases">
        <title>Genome sequencing project for genomic taxonomy and phylogenomics of Bacillus-like bacteria.</title>
        <authorList>
            <person name="Liu B."/>
            <person name="Wang J."/>
            <person name="Zhu Y."/>
            <person name="Liu G."/>
            <person name="Chen Q."/>
            <person name="Chen Z."/>
            <person name="Lan J."/>
            <person name="Che J."/>
            <person name="Ge C."/>
            <person name="Shi H."/>
            <person name="Pan Z."/>
            <person name="Liu X."/>
        </authorList>
    </citation>
    <scope>NUCLEOTIDE SEQUENCE [LARGE SCALE GENOMIC DNA]</scope>
    <source>
        <strain evidence="2 3">FJAT-18043</strain>
    </source>
</reference>
<keyword evidence="1" id="KW-0472">Membrane</keyword>
<organism evidence="2 3">
    <name type="scientific">Cytobacillus solani</name>
    <dbReference type="NCBI Taxonomy" id="1637975"/>
    <lineage>
        <taxon>Bacteria</taxon>
        <taxon>Bacillati</taxon>
        <taxon>Bacillota</taxon>
        <taxon>Bacilli</taxon>
        <taxon>Bacillales</taxon>
        <taxon>Bacillaceae</taxon>
        <taxon>Cytobacillus</taxon>
    </lineage>
</organism>